<feature type="transmembrane region" description="Helical" evidence="7">
    <location>
        <begin position="168"/>
        <end position="189"/>
    </location>
</feature>
<dbReference type="Proteomes" id="UP000249177">
    <property type="component" value="Unassembled WGS sequence"/>
</dbReference>
<feature type="transmembrane region" description="Helical" evidence="7">
    <location>
        <begin position="113"/>
        <end position="130"/>
    </location>
</feature>
<dbReference type="GO" id="GO:0005886">
    <property type="term" value="C:plasma membrane"/>
    <property type="evidence" value="ECO:0007669"/>
    <property type="project" value="UniProtKB-SubCell"/>
</dbReference>
<keyword evidence="3" id="KW-1003">Cell membrane</keyword>
<feature type="transmembrane region" description="Helical" evidence="7">
    <location>
        <begin position="285"/>
        <end position="314"/>
    </location>
</feature>
<dbReference type="Pfam" id="PF13440">
    <property type="entry name" value="Polysacc_synt_3"/>
    <property type="match status" value="1"/>
</dbReference>
<keyword evidence="9" id="KW-1185">Reference proteome</keyword>
<reference evidence="8 9" key="1">
    <citation type="submission" date="2018-06" db="EMBL/GenBank/DDBJ databases">
        <title>Flavobacterium sp IMCC34762, genome.</title>
        <authorList>
            <person name="Joung Y."/>
            <person name="Cho J."/>
            <person name="Song J."/>
        </authorList>
    </citation>
    <scope>NUCLEOTIDE SEQUENCE [LARGE SCALE GENOMIC DNA]</scope>
    <source>
        <strain evidence="8 9">IMCC34762</strain>
    </source>
</reference>
<protein>
    <submittedName>
        <fullName evidence="8">Lipopolysaccharide biosynthesis protein</fullName>
    </submittedName>
</protein>
<dbReference type="EMBL" id="QKXH01000002">
    <property type="protein sequence ID" value="PZX94872.1"/>
    <property type="molecule type" value="Genomic_DNA"/>
</dbReference>
<feature type="transmembrane region" description="Helical" evidence="7">
    <location>
        <begin position="142"/>
        <end position="162"/>
    </location>
</feature>
<feature type="transmembrane region" description="Helical" evidence="7">
    <location>
        <begin position="78"/>
        <end position="101"/>
    </location>
</feature>
<name>A0A2W7VRV7_9FLAO</name>
<evidence type="ECO:0000256" key="5">
    <source>
        <dbReference type="ARBA" id="ARBA00022989"/>
    </source>
</evidence>
<sequence length="474" mass="54587">MKTNKIFNGLFWSFTDNFLQQIVNFIVGIVLARILLPEEFGIIGIISVFIAVSNTFINSGLSDALINKKDASEKDYSTVFWANILLGLFIYLLLFITAPYISIFFKQETLTNLIRITAISIVIVSFSSIQRTLFTKEINFKTITIISTLSVVISGIIALYMALHDYGILSLVVRMVLGQFVTLLLFWILNKWRPKFIFDFKSLKELYKYGGNLFMSRLMNSLYDNLYYFIIGKCFSPANLGYYSRADTFRNLASTNITNAVQRVSFSALSSKNEEKEQMELFKKFLLSTFFITVFFMAILFVCSNEIILILIGLKWTNSILYLKILSISGLFIPLYTLNINFLAVKNRTHLFFQIELITKLFAIPIILVGVSFGIVPMLIGIIVASFLSYFTSAYFIKKLYNYNYRDQFTVIFKGIVMFLVSIILTLVADYLKIENLFFKLILNLILVCSVFLIGMRFLFPELIMELKKLKKSY</sequence>
<dbReference type="PANTHER" id="PTHR30250">
    <property type="entry name" value="PST FAMILY PREDICTED COLANIC ACID TRANSPORTER"/>
    <property type="match status" value="1"/>
</dbReference>
<dbReference type="CDD" id="cd13127">
    <property type="entry name" value="MATE_tuaB_like"/>
    <property type="match status" value="1"/>
</dbReference>
<organism evidence="8 9">
    <name type="scientific">Flavobacterium aquariorum</name>
    <dbReference type="NCBI Taxonomy" id="2217670"/>
    <lineage>
        <taxon>Bacteria</taxon>
        <taxon>Pseudomonadati</taxon>
        <taxon>Bacteroidota</taxon>
        <taxon>Flavobacteriia</taxon>
        <taxon>Flavobacteriales</taxon>
        <taxon>Flavobacteriaceae</taxon>
        <taxon>Flavobacterium</taxon>
    </lineage>
</organism>
<feature type="transmembrane region" description="Helical" evidence="7">
    <location>
        <begin position="441"/>
        <end position="460"/>
    </location>
</feature>
<dbReference type="InterPro" id="IPR050833">
    <property type="entry name" value="Poly_Biosynth_Transport"/>
</dbReference>
<feature type="transmembrane region" description="Helical" evidence="7">
    <location>
        <begin position="375"/>
        <end position="397"/>
    </location>
</feature>
<feature type="transmembrane region" description="Helical" evidence="7">
    <location>
        <begin position="351"/>
        <end position="369"/>
    </location>
</feature>
<feature type="transmembrane region" description="Helical" evidence="7">
    <location>
        <begin position="409"/>
        <end position="429"/>
    </location>
</feature>
<dbReference type="OrthoDB" id="9770347at2"/>
<feature type="transmembrane region" description="Helical" evidence="7">
    <location>
        <begin position="320"/>
        <end position="339"/>
    </location>
</feature>
<evidence type="ECO:0000256" key="3">
    <source>
        <dbReference type="ARBA" id="ARBA00022475"/>
    </source>
</evidence>
<comment type="caution">
    <text evidence="8">The sequence shown here is derived from an EMBL/GenBank/DDBJ whole genome shotgun (WGS) entry which is preliminary data.</text>
</comment>
<evidence type="ECO:0000313" key="9">
    <source>
        <dbReference type="Proteomes" id="UP000249177"/>
    </source>
</evidence>
<feature type="transmembrane region" description="Helical" evidence="7">
    <location>
        <begin position="42"/>
        <end position="66"/>
    </location>
</feature>
<dbReference type="AlphaFoldDB" id="A0A2W7VRV7"/>
<evidence type="ECO:0000256" key="7">
    <source>
        <dbReference type="SAM" id="Phobius"/>
    </source>
</evidence>
<dbReference type="PANTHER" id="PTHR30250:SF10">
    <property type="entry name" value="LIPOPOLYSACCHARIDE BIOSYNTHESIS PROTEIN WZXC"/>
    <property type="match status" value="1"/>
</dbReference>
<evidence type="ECO:0000256" key="6">
    <source>
        <dbReference type="ARBA" id="ARBA00023136"/>
    </source>
</evidence>
<evidence type="ECO:0000256" key="2">
    <source>
        <dbReference type="ARBA" id="ARBA00007430"/>
    </source>
</evidence>
<evidence type="ECO:0000313" key="8">
    <source>
        <dbReference type="EMBL" id="PZX94872.1"/>
    </source>
</evidence>
<evidence type="ECO:0000256" key="1">
    <source>
        <dbReference type="ARBA" id="ARBA00004651"/>
    </source>
</evidence>
<comment type="similarity">
    <text evidence="2">Belongs to the polysaccharide synthase family.</text>
</comment>
<proteinExistence type="inferred from homology"/>
<keyword evidence="6 7" id="KW-0472">Membrane</keyword>
<keyword evidence="4 7" id="KW-0812">Transmembrane</keyword>
<keyword evidence="5 7" id="KW-1133">Transmembrane helix</keyword>
<evidence type="ECO:0000256" key="4">
    <source>
        <dbReference type="ARBA" id="ARBA00022692"/>
    </source>
</evidence>
<feature type="transmembrane region" description="Helical" evidence="7">
    <location>
        <begin position="18"/>
        <end position="36"/>
    </location>
</feature>
<accession>A0A2W7VRV7</accession>
<comment type="subcellular location">
    <subcellularLocation>
        <location evidence="1">Cell membrane</location>
        <topology evidence="1">Multi-pass membrane protein</topology>
    </subcellularLocation>
</comment>
<gene>
    <name evidence="8" type="ORF">DOS84_04790</name>
</gene>